<dbReference type="Proteomes" id="UP001056384">
    <property type="component" value="Chromosome 6"/>
</dbReference>
<sequence>MSSQFLDNQPDIYHYDRDFQGYGEHGLQGLTWPNNAKIAVSFVINYEEVPYWIDRADEKDKPDAKTNTRTTATTSSSTRLDQGFRDPNAFCTHLNNAFDVLYEEGEAGSPKMMTVGLHCRIIGRPGRAKALQNFVEYIGTKKDVWVGDQNRNCRSLRGAVSISARTSRQG</sequence>
<dbReference type="AlphaFoldDB" id="A0A9Q9B0H4"/>
<evidence type="ECO:0000256" key="1">
    <source>
        <dbReference type="SAM" id="MobiDB-lite"/>
    </source>
</evidence>
<proteinExistence type="predicted"/>
<dbReference type="PANTHER" id="PTHR43123:SF1">
    <property type="entry name" value="POLYSACCHARIDE DEACETYLASE-RELATED"/>
    <property type="match status" value="1"/>
</dbReference>
<dbReference type="GO" id="GO:0016787">
    <property type="term" value="F:hydrolase activity"/>
    <property type="evidence" value="ECO:0007669"/>
    <property type="project" value="UniProtKB-KW"/>
</dbReference>
<dbReference type="Gene3D" id="3.20.20.370">
    <property type="entry name" value="Glycoside hydrolase/deacetylase"/>
    <property type="match status" value="2"/>
</dbReference>
<dbReference type="SUPFAM" id="SSF88713">
    <property type="entry name" value="Glycoside hydrolase/deacetylase"/>
    <property type="match status" value="1"/>
</dbReference>
<dbReference type="GO" id="GO:0005975">
    <property type="term" value="P:carbohydrate metabolic process"/>
    <property type="evidence" value="ECO:0007669"/>
    <property type="project" value="InterPro"/>
</dbReference>
<organism evidence="2 3">
    <name type="scientific">Septoria linicola</name>
    <dbReference type="NCBI Taxonomy" id="215465"/>
    <lineage>
        <taxon>Eukaryota</taxon>
        <taxon>Fungi</taxon>
        <taxon>Dikarya</taxon>
        <taxon>Ascomycota</taxon>
        <taxon>Pezizomycotina</taxon>
        <taxon>Dothideomycetes</taxon>
        <taxon>Dothideomycetidae</taxon>
        <taxon>Mycosphaerellales</taxon>
        <taxon>Mycosphaerellaceae</taxon>
        <taxon>Septoria</taxon>
    </lineage>
</organism>
<name>A0A9Q9B0H4_9PEZI</name>
<dbReference type="EMBL" id="CP099423">
    <property type="protein sequence ID" value="USW54056.1"/>
    <property type="molecule type" value="Genomic_DNA"/>
</dbReference>
<dbReference type="PANTHER" id="PTHR43123">
    <property type="entry name" value="POLYSACCHARIDE DEACETYLASE-RELATED"/>
    <property type="match status" value="1"/>
</dbReference>
<gene>
    <name evidence="2" type="ORF">Slin15195_G073750</name>
</gene>
<protein>
    <submittedName>
        <fullName evidence="2">Glycoside hydrolase/deacetylase, beta/alpha-barrel</fullName>
    </submittedName>
</protein>
<keyword evidence="3" id="KW-1185">Reference proteome</keyword>
<feature type="compositionally biased region" description="Low complexity" evidence="1">
    <location>
        <begin position="67"/>
        <end position="78"/>
    </location>
</feature>
<accession>A0A9Q9B0H4</accession>
<keyword evidence="2" id="KW-0378">Hydrolase</keyword>
<dbReference type="InterPro" id="IPR011330">
    <property type="entry name" value="Glyco_hydro/deAcase_b/a-brl"/>
</dbReference>
<feature type="region of interest" description="Disordered" evidence="1">
    <location>
        <begin position="59"/>
        <end position="81"/>
    </location>
</feature>
<evidence type="ECO:0000313" key="2">
    <source>
        <dbReference type="EMBL" id="USW54056.1"/>
    </source>
</evidence>
<reference evidence="2" key="1">
    <citation type="submission" date="2022-06" db="EMBL/GenBank/DDBJ databases">
        <title>Complete genome sequences of two strains of the flax pathogen Septoria linicola.</title>
        <authorList>
            <person name="Lapalu N."/>
            <person name="Simon A."/>
            <person name="Demenou B."/>
            <person name="Paumier D."/>
            <person name="Guillot M.-P."/>
            <person name="Gout L."/>
            <person name="Valade R."/>
        </authorList>
    </citation>
    <scope>NUCLEOTIDE SEQUENCE</scope>
    <source>
        <strain evidence="2">SE15195</strain>
    </source>
</reference>
<evidence type="ECO:0000313" key="3">
    <source>
        <dbReference type="Proteomes" id="UP001056384"/>
    </source>
</evidence>